<keyword evidence="7" id="KW-1185">Reference proteome</keyword>
<proteinExistence type="inferred from homology"/>
<accession>A0A939ELI0</accession>
<dbReference type="Pfam" id="PF00370">
    <property type="entry name" value="FGGY_N"/>
    <property type="match status" value="1"/>
</dbReference>
<evidence type="ECO:0000313" key="7">
    <source>
        <dbReference type="Proteomes" id="UP000664779"/>
    </source>
</evidence>
<dbReference type="InterPro" id="IPR043129">
    <property type="entry name" value="ATPase_NBD"/>
</dbReference>
<feature type="domain" description="Carbohydrate kinase FGGY N-terminal" evidence="4">
    <location>
        <begin position="8"/>
        <end position="241"/>
    </location>
</feature>
<reference evidence="6" key="1">
    <citation type="submission" date="2021-03" db="EMBL/GenBank/DDBJ databases">
        <title>Roseibium sp. CAU 1637 isolated from Incheon.</title>
        <authorList>
            <person name="Kim W."/>
        </authorList>
    </citation>
    <scope>NUCLEOTIDE SEQUENCE</scope>
    <source>
        <strain evidence="6">CAU 1637</strain>
    </source>
</reference>
<keyword evidence="2" id="KW-0808">Transferase</keyword>
<dbReference type="Gene3D" id="3.30.420.40">
    <property type="match status" value="2"/>
</dbReference>
<comment type="caution">
    <text evidence="6">The sequence shown here is derived from an EMBL/GenBank/DDBJ whole genome shotgun (WGS) entry which is preliminary data.</text>
</comment>
<name>A0A939ELI0_9HYPH</name>
<dbReference type="GO" id="GO:0016301">
    <property type="term" value="F:kinase activity"/>
    <property type="evidence" value="ECO:0007669"/>
    <property type="project" value="UniProtKB-KW"/>
</dbReference>
<dbReference type="Proteomes" id="UP000664779">
    <property type="component" value="Unassembled WGS sequence"/>
</dbReference>
<dbReference type="Pfam" id="PF21546">
    <property type="entry name" value="FGGY_C_2"/>
    <property type="match status" value="1"/>
</dbReference>
<dbReference type="InterPro" id="IPR049382">
    <property type="entry name" value="FGGY_C_2"/>
</dbReference>
<feature type="domain" description="Carbohydrate kinase FGGY C-terminal" evidence="5">
    <location>
        <begin position="250"/>
        <end position="426"/>
    </location>
</feature>
<dbReference type="PANTHER" id="PTHR43095">
    <property type="entry name" value="SUGAR KINASE"/>
    <property type="match status" value="1"/>
</dbReference>
<sequence>MPDIRHVGVIDIGKTNAKVAAVELETGREIGVRKQDNAVLASGPYPHYDIDGLWAFILDGLRDMHAAHHIDAISVTTHGASIVLLDDDGNLAAPVLDYEFTGPDALGPAYDSIRPAFAETGSPRLGMGLNVGAQLHWQFQTDPGLLARTACVLTYPQYWAYRLTGVQANEVTSLGCHTDLWCPESGTFSALVDRLGLKTKMAPVQPATQVLGTVTPELGATLGVPDDLPVVCGIHDSNASLYPHLLRRKPPFSVVSSGTWVIVLALGGASVDLDPARDTLMNVNALGDQVPSARFMGGREFDMVMSGRVSGATRKEIDEVLHRHVMLFPAVETRSGPFRGRQSCWTVEEATLSDGQRFAAVSFYLALMTAECLKMAGGRGKTIVEGPFSQNQLYLDMLASATGRPVVSSDGSSTGTSAGAAMLLAPALPDLGAGAGQAPRDPEVAPSFQPYAAAWQARVADFALL</sequence>
<keyword evidence="3 6" id="KW-0418">Kinase</keyword>
<dbReference type="SUPFAM" id="SSF53067">
    <property type="entry name" value="Actin-like ATPase domain"/>
    <property type="match status" value="2"/>
</dbReference>
<gene>
    <name evidence="6" type="ORF">J0X15_02315</name>
</gene>
<dbReference type="PANTHER" id="PTHR43095:SF5">
    <property type="entry name" value="XYLULOSE KINASE"/>
    <property type="match status" value="1"/>
</dbReference>
<evidence type="ECO:0000259" key="4">
    <source>
        <dbReference type="Pfam" id="PF00370"/>
    </source>
</evidence>
<comment type="similarity">
    <text evidence="1">Belongs to the FGGY kinase family.</text>
</comment>
<dbReference type="InterPro" id="IPR050406">
    <property type="entry name" value="FGGY_Carb_Kinase"/>
</dbReference>
<dbReference type="RefSeq" id="WP_206937901.1">
    <property type="nucleotide sequence ID" value="NZ_JAFLNF010000001.1"/>
</dbReference>
<dbReference type="AlphaFoldDB" id="A0A939ELI0"/>
<organism evidence="6 7">
    <name type="scientific">Roseibium limicola</name>
    <dbReference type="NCBI Taxonomy" id="2816037"/>
    <lineage>
        <taxon>Bacteria</taxon>
        <taxon>Pseudomonadati</taxon>
        <taxon>Pseudomonadota</taxon>
        <taxon>Alphaproteobacteria</taxon>
        <taxon>Hyphomicrobiales</taxon>
        <taxon>Stappiaceae</taxon>
        <taxon>Roseibium</taxon>
    </lineage>
</organism>
<evidence type="ECO:0000313" key="6">
    <source>
        <dbReference type="EMBL" id="MBO0344041.1"/>
    </source>
</evidence>
<evidence type="ECO:0000259" key="5">
    <source>
        <dbReference type="Pfam" id="PF21546"/>
    </source>
</evidence>
<dbReference type="EMBL" id="JAFLNF010000001">
    <property type="protein sequence ID" value="MBO0344041.1"/>
    <property type="molecule type" value="Genomic_DNA"/>
</dbReference>
<dbReference type="GO" id="GO:0005975">
    <property type="term" value="P:carbohydrate metabolic process"/>
    <property type="evidence" value="ECO:0007669"/>
    <property type="project" value="InterPro"/>
</dbReference>
<evidence type="ECO:0000256" key="1">
    <source>
        <dbReference type="ARBA" id="ARBA00009156"/>
    </source>
</evidence>
<dbReference type="InterPro" id="IPR018484">
    <property type="entry name" value="FGGY_N"/>
</dbReference>
<protein>
    <submittedName>
        <fullName evidence="6">FGGY-family carbohydrate kinase</fullName>
    </submittedName>
</protein>
<evidence type="ECO:0000256" key="3">
    <source>
        <dbReference type="ARBA" id="ARBA00022777"/>
    </source>
</evidence>
<evidence type="ECO:0000256" key="2">
    <source>
        <dbReference type="ARBA" id="ARBA00022679"/>
    </source>
</evidence>
<dbReference type="CDD" id="cd07772">
    <property type="entry name" value="ASKHA_NBD_FGGY_NaCK-like"/>
    <property type="match status" value="1"/>
</dbReference>